<dbReference type="InterPro" id="IPR011330">
    <property type="entry name" value="Glyco_hydro/deAcase_b/a-brl"/>
</dbReference>
<dbReference type="SUPFAM" id="SSF88713">
    <property type="entry name" value="Glycoside hydrolase/deacetylase"/>
    <property type="match status" value="1"/>
</dbReference>
<name>A0ABS5QGI0_9PROT</name>
<dbReference type="NCBIfam" id="NF003814">
    <property type="entry name" value="PRK05406.1-3"/>
    <property type="match status" value="1"/>
</dbReference>
<comment type="catalytic activity">
    <reaction evidence="1">
        <text>5-oxo-L-proline + ATP + 2 H2O = L-glutamate + ADP + phosphate + H(+)</text>
        <dbReference type="Rhea" id="RHEA:10348"/>
        <dbReference type="ChEBI" id="CHEBI:15377"/>
        <dbReference type="ChEBI" id="CHEBI:15378"/>
        <dbReference type="ChEBI" id="CHEBI:29985"/>
        <dbReference type="ChEBI" id="CHEBI:30616"/>
        <dbReference type="ChEBI" id="CHEBI:43474"/>
        <dbReference type="ChEBI" id="CHEBI:58402"/>
        <dbReference type="ChEBI" id="CHEBI:456216"/>
        <dbReference type="EC" id="3.5.2.9"/>
    </reaction>
</comment>
<dbReference type="HAMAP" id="MF_00691">
    <property type="entry name" value="PxpA"/>
    <property type="match status" value="1"/>
</dbReference>
<dbReference type="InterPro" id="IPR005501">
    <property type="entry name" value="LamB/YcsF/PxpA-like"/>
</dbReference>
<dbReference type="Proteomes" id="UP000766336">
    <property type="component" value="Unassembled WGS sequence"/>
</dbReference>
<evidence type="ECO:0000256" key="1">
    <source>
        <dbReference type="HAMAP-Rule" id="MF_00691"/>
    </source>
</evidence>
<comment type="caution">
    <text evidence="2">The sequence shown here is derived from an EMBL/GenBank/DDBJ whole genome shotgun (WGS) entry which is preliminary data.</text>
</comment>
<keyword evidence="1" id="KW-0378">Hydrolase</keyword>
<evidence type="ECO:0000313" key="2">
    <source>
        <dbReference type="EMBL" id="MBS7812441.1"/>
    </source>
</evidence>
<comment type="subunit">
    <text evidence="1">Forms a complex composed of PxpA, PxpB and PxpC.</text>
</comment>
<dbReference type="CDD" id="cd10787">
    <property type="entry name" value="LamB_YcsF_like"/>
    <property type="match status" value="1"/>
</dbReference>
<proteinExistence type="inferred from homology"/>
<keyword evidence="3" id="KW-1185">Reference proteome</keyword>
<dbReference type="Gene3D" id="3.20.20.370">
    <property type="entry name" value="Glycoside hydrolase/deacetylase"/>
    <property type="match status" value="1"/>
</dbReference>
<organism evidence="2 3">
    <name type="scientific">Roseococcus pinisoli</name>
    <dbReference type="NCBI Taxonomy" id="2835040"/>
    <lineage>
        <taxon>Bacteria</taxon>
        <taxon>Pseudomonadati</taxon>
        <taxon>Pseudomonadota</taxon>
        <taxon>Alphaproteobacteria</taxon>
        <taxon>Acetobacterales</taxon>
        <taxon>Roseomonadaceae</taxon>
        <taxon>Roseococcus</taxon>
    </lineage>
</organism>
<reference evidence="2 3" key="1">
    <citation type="submission" date="2021-05" db="EMBL/GenBank/DDBJ databases">
        <title>Roseococcus sp. XZZS9, whole genome shotgun sequencing project.</title>
        <authorList>
            <person name="Zhao G."/>
            <person name="Shen L."/>
        </authorList>
    </citation>
    <scope>NUCLEOTIDE SEQUENCE [LARGE SCALE GENOMIC DNA]</scope>
    <source>
        <strain evidence="2 3">XZZS9</strain>
    </source>
</reference>
<accession>A0ABS5QGI0</accession>
<dbReference type="PANTHER" id="PTHR30292">
    <property type="entry name" value="UNCHARACTERIZED PROTEIN YBGL-RELATED"/>
    <property type="match status" value="1"/>
</dbReference>
<comment type="function">
    <text evidence="1">Catalyzes the cleavage of 5-oxoproline to form L-glutamate coupled to the hydrolysis of ATP to ADP and inorganic phosphate.</text>
</comment>
<protein>
    <recommendedName>
        <fullName evidence="1">5-oxoprolinase subunit A</fullName>
        <shortName evidence="1">5-OPase subunit A</shortName>
        <ecNumber evidence="1">3.5.2.9</ecNumber>
    </recommendedName>
    <alternativeName>
        <fullName evidence="1">5-oxoprolinase (ATP-hydrolyzing) subunit A</fullName>
    </alternativeName>
</protein>
<dbReference type="PANTHER" id="PTHR30292:SF0">
    <property type="entry name" value="5-OXOPROLINASE SUBUNIT A"/>
    <property type="match status" value="1"/>
</dbReference>
<dbReference type="NCBIfam" id="NF003816">
    <property type="entry name" value="PRK05406.1-5"/>
    <property type="match status" value="1"/>
</dbReference>
<dbReference type="Pfam" id="PF03746">
    <property type="entry name" value="LamB_YcsF"/>
    <property type="match status" value="1"/>
</dbReference>
<evidence type="ECO:0000313" key="3">
    <source>
        <dbReference type="Proteomes" id="UP000766336"/>
    </source>
</evidence>
<keyword evidence="1" id="KW-0547">Nucleotide-binding</keyword>
<dbReference type="EMBL" id="JAHCDA010000003">
    <property type="protein sequence ID" value="MBS7812441.1"/>
    <property type="molecule type" value="Genomic_DNA"/>
</dbReference>
<gene>
    <name evidence="1" type="primary">pxpA</name>
    <name evidence="2" type="ORF">KHU32_15935</name>
</gene>
<dbReference type="EC" id="3.5.2.9" evidence="1"/>
<keyword evidence="1" id="KW-0067">ATP-binding</keyword>
<sequence length="256" mass="26734">MAVSLNADLGESFGPWKMGDDAALLPLINAASLACGYHAGDPEIMAETVRLALAAGCSIGAHPGFPDLQGFGRRALKMSAREVEAITAYQVGALAGTAALHGGKVTHVKPHGMLNTIASAEEDLARAIARAARAVDRDMILVVLPGTELEKAGRAEGLACALEGYADRLYEPDGRLASRALPDAVHHDIAVIREQALRMVLEGEVIARGGVRLKLAVQTLCLHGDEPSAVEAARQVRAGLLEGGAQLLTLPRMMAA</sequence>
<comment type="similarity">
    <text evidence="1">Belongs to the LamB/PxpA family.</text>
</comment>